<dbReference type="InterPro" id="IPR000519">
    <property type="entry name" value="P_trefoil_dom"/>
</dbReference>
<dbReference type="GO" id="GO:0035804">
    <property type="term" value="F:structural constituent of egg coat"/>
    <property type="evidence" value="ECO:0007669"/>
    <property type="project" value="TreeGrafter"/>
</dbReference>
<dbReference type="GO" id="GO:0007339">
    <property type="term" value="P:binding of sperm to zona pellucida"/>
    <property type="evidence" value="ECO:0007669"/>
    <property type="project" value="TreeGrafter"/>
</dbReference>
<keyword evidence="12" id="KW-0325">Glycoprotein</keyword>
<evidence type="ECO:0000256" key="10">
    <source>
        <dbReference type="ARBA" id="ARBA00023157"/>
    </source>
</evidence>
<dbReference type="PANTHER" id="PTHR23343:SF31">
    <property type="entry name" value="ZONA PELLUCIDA SPERM-BINDING PROTEIN 4"/>
    <property type="match status" value="1"/>
</dbReference>
<dbReference type="SMART" id="SM00241">
    <property type="entry name" value="ZP"/>
    <property type="match status" value="1"/>
</dbReference>
<keyword evidence="7" id="KW-0812">Transmembrane</keyword>
<keyword evidence="11" id="KW-0675">Receptor</keyword>
<comment type="caution">
    <text evidence="19">Lacks conserved residue(s) required for the propagation of feature annotation.</text>
</comment>
<evidence type="ECO:0000256" key="9">
    <source>
        <dbReference type="ARBA" id="ARBA00023136"/>
    </source>
</evidence>
<evidence type="ECO:0000256" key="14">
    <source>
        <dbReference type="ARBA" id="ARBA00024183"/>
    </source>
</evidence>
<dbReference type="CDD" id="cd00111">
    <property type="entry name" value="Trefoil"/>
    <property type="match status" value="1"/>
</dbReference>
<protein>
    <recommendedName>
        <fullName evidence="16">Zona pellucida sperm-binding protein 4</fullName>
    </recommendedName>
    <alternativeName>
        <fullName evidence="18">Zona pellucida glycoprotein 4</fullName>
    </alternativeName>
    <alternativeName>
        <fullName evidence="17">Zona pellucida protein B</fullName>
    </alternativeName>
</protein>
<name>A0A3B3Q9R3_9TELE</name>
<evidence type="ECO:0000256" key="7">
    <source>
        <dbReference type="ARBA" id="ARBA00022692"/>
    </source>
</evidence>
<keyword evidence="6" id="KW-0165">Cleavage on pair of basic residues</keyword>
<evidence type="ECO:0000256" key="11">
    <source>
        <dbReference type="ARBA" id="ARBA00023170"/>
    </source>
</evidence>
<dbReference type="PANTHER" id="PTHR23343">
    <property type="entry name" value="ZONA PELLUCIDA SPERM-BINDING PROTEIN"/>
    <property type="match status" value="1"/>
</dbReference>
<evidence type="ECO:0000256" key="18">
    <source>
        <dbReference type="ARBA" id="ARBA00042573"/>
    </source>
</evidence>
<dbReference type="GO" id="GO:0060468">
    <property type="term" value="P:prevention of polyspermy"/>
    <property type="evidence" value="ECO:0007669"/>
    <property type="project" value="TreeGrafter"/>
</dbReference>
<dbReference type="Gene3D" id="2.60.40.3210">
    <property type="entry name" value="Zona pellucida, ZP-N domain"/>
    <property type="match status" value="1"/>
</dbReference>
<evidence type="ECO:0000256" key="12">
    <source>
        <dbReference type="ARBA" id="ARBA00023180"/>
    </source>
</evidence>
<dbReference type="GO" id="GO:0035805">
    <property type="term" value="C:egg coat"/>
    <property type="evidence" value="ECO:0007669"/>
    <property type="project" value="UniProtKB-SubCell"/>
</dbReference>
<evidence type="ECO:0000256" key="19">
    <source>
        <dbReference type="PROSITE-ProRule" id="PRU00779"/>
    </source>
</evidence>
<dbReference type="Gene3D" id="2.60.40.4100">
    <property type="entry name" value="Zona pellucida, ZP-C domain"/>
    <property type="match status" value="1"/>
</dbReference>
<reference evidence="23" key="1">
    <citation type="submission" date="2025-08" db="UniProtKB">
        <authorList>
            <consortium name="Ensembl"/>
        </authorList>
    </citation>
    <scope>IDENTIFICATION</scope>
</reference>
<evidence type="ECO:0000313" key="23">
    <source>
        <dbReference type="Ensembl" id="ENSPKIP00000002913.1"/>
    </source>
</evidence>
<dbReference type="PROSITE" id="PS51448">
    <property type="entry name" value="P_TREFOIL_2"/>
    <property type="match status" value="1"/>
</dbReference>
<dbReference type="AlphaFoldDB" id="A0A3B3Q9R3"/>
<dbReference type="PROSITE" id="PS00025">
    <property type="entry name" value="P_TREFOIL_1"/>
    <property type="match status" value="1"/>
</dbReference>
<feature type="chain" id="PRO_5017373855" description="Zona pellucida sperm-binding protein 4" evidence="20">
    <location>
        <begin position="26"/>
        <end position="419"/>
    </location>
</feature>
<keyword evidence="5" id="KW-0272">Extracellular matrix</keyword>
<feature type="signal peptide" evidence="20">
    <location>
        <begin position="1"/>
        <end position="25"/>
    </location>
</feature>
<evidence type="ECO:0000259" key="21">
    <source>
        <dbReference type="PROSITE" id="PS51034"/>
    </source>
</evidence>
<comment type="similarity">
    <text evidence="2">Belongs to the ZP domain family. ZPB subfamily.</text>
</comment>
<accession>A0A3B3Q9R3</accession>
<evidence type="ECO:0000256" key="4">
    <source>
        <dbReference type="ARBA" id="ARBA00022525"/>
    </source>
</evidence>
<evidence type="ECO:0000256" key="1">
    <source>
        <dbReference type="ARBA" id="ARBA00004251"/>
    </source>
</evidence>
<evidence type="ECO:0000256" key="20">
    <source>
        <dbReference type="SAM" id="SignalP"/>
    </source>
</evidence>
<evidence type="ECO:0000256" key="15">
    <source>
        <dbReference type="ARBA" id="ARBA00037545"/>
    </source>
</evidence>
<evidence type="ECO:0000259" key="22">
    <source>
        <dbReference type="PROSITE" id="PS51448"/>
    </source>
</evidence>
<dbReference type="InterPro" id="IPR051148">
    <property type="entry name" value="Zona_Pellucida_Domain_gp"/>
</dbReference>
<comment type="function">
    <text evidence="15">Component of the zona pellucida, an extracellular matrix surrounding oocytes which mediates sperm binding, induction of the acrosome reaction and prevents post-fertilization polyspermy. The zona pellucida is composed of 3 to 4 glycoproteins, ZP1, ZP2, ZP3, and ZP4. ZP4 may act as a sperm receptor.</text>
</comment>
<keyword evidence="24" id="KW-1185">Reference proteome</keyword>
<sequence length="419" mass="45766">MVYLRGGRLWVRAAVFFIVFMGTFAQITSLKESMQSNDKCQVYEKIPCGVPATSSTDCDALNCCFDGQNCYYGNAVTVQCTRDGQFVVVVPTSSTVPQLDVGSLILRDGKQQAPCLPVATTNYFAIYNFPVTACGTTTTGDAVVYENRMFSSFEVVVGPLGSITRDPAFLLLFQCKYNGSDVVSLVAEMNTVAPPLPVTAPGPLRVELRIANDSAYTSYYQATDYPVTKVLRQPVYVEVHILERTDPNIVLLLESCWATATPNPLSTPLWSLLVNGCPNQSDKYITTLVPVNASSGLPFPTHYKRFVVQMFTFVDALSTVFIHCSAAVCTPSASDSCAQSCSRKRKLYGRGTELHCRIAVSCCQPSPHSRLLPGRAVRHIPSREKTLVSSGQFNVIPEPPAPIKQQHNGEAVLWVDGLT</sequence>
<keyword evidence="3" id="KW-1003">Cell membrane</keyword>
<feature type="disulfide bond" evidence="19">
    <location>
        <begin position="48"/>
        <end position="63"/>
    </location>
</feature>
<evidence type="ECO:0000256" key="16">
    <source>
        <dbReference type="ARBA" id="ARBA00040238"/>
    </source>
</evidence>
<dbReference type="InterPro" id="IPR055356">
    <property type="entry name" value="ZP-N"/>
</dbReference>
<keyword evidence="13" id="KW-0278">Fertilization</keyword>
<evidence type="ECO:0000256" key="6">
    <source>
        <dbReference type="ARBA" id="ARBA00022685"/>
    </source>
</evidence>
<dbReference type="Pfam" id="PF00100">
    <property type="entry name" value="Zona_pellucida"/>
    <property type="match status" value="1"/>
</dbReference>
<keyword evidence="20" id="KW-0732">Signal</keyword>
<reference evidence="23" key="2">
    <citation type="submission" date="2025-09" db="UniProtKB">
        <authorList>
            <consortium name="Ensembl"/>
        </authorList>
    </citation>
    <scope>IDENTIFICATION</scope>
</reference>
<dbReference type="STRING" id="1676925.ENSPKIP00000002913"/>
<dbReference type="Proteomes" id="UP000261540">
    <property type="component" value="Unplaced"/>
</dbReference>
<proteinExistence type="inferred from homology"/>
<dbReference type="InterPro" id="IPR055355">
    <property type="entry name" value="ZP-C"/>
</dbReference>
<dbReference type="InterPro" id="IPR042235">
    <property type="entry name" value="ZP-C_dom"/>
</dbReference>
<dbReference type="GO" id="GO:0032190">
    <property type="term" value="F:acrosin binding"/>
    <property type="evidence" value="ECO:0007669"/>
    <property type="project" value="TreeGrafter"/>
</dbReference>
<dbReference type="InterPro" id="IPR044913">
    <property type="entry name" value="P_trefoil_dom_sf"/>
</dbReference>
<dbReference type="InterPro" id="IPR001507">
    <property type="entry name" value="ZP_dom"/>
</dbReference>
<keyword evidence="10 19" id="KW-1015">Disulfide bond</keyword>
<dbReference type="Ensembl" id="ENSPKIT00000026869.1">
    <property type="protein sequence ID" value="ENSPKIP00000002913.1"/>
    <property type="gene ID" value="ENSPKIG00000020616.1"/>
</dbReference>
<keyword evidence="8" id="KW-1133">Transmembrane helix</keyword>
<evidence type="ECO:0000256" key="13">
    <source>
        <dbReference type="ARBA" id="ARBA00023279"/>
    </source>
</evidence>
<keyword evidence="9" id="KW-0472">Membrane</keyword>
<evidence type="ECO:0000313" key="24">
    <source>
        <dbReference type="Proteomes" id="UP000261540"/>
    </source>
</evidence>
<dbReference type="SUPFAM" id="SSF57492">
    <property type="entry name" value="Trefoil"/>
    <property type="match status" value="1"/>
</dbReference>
<evidence type="ECO:0000256" key="17">
    <source>
        <dbReference type="ARBA" id="ARBA00042273"/>
    </source>
</evidence>
<dbReference type="GeneTree" id="ENSGT00940000163253"/>
<evidence type="ECO:0000256" key="3">
    <source>
        <dbReference type="ARBA" id="ARBA00022475"/>
    </source>
</evidence>
<feature type="domain" description="P-type" evidence="22">
    <location>
        <begin position="34"/>
        <end position="74"/>
    </location>
</feature>
<feature type="domain" description="ZP" evidence="21">
    <location>
        <begin position="79"/>
        <end position="344"/>
    </location>
</feature>
<dbReference type="PROSITE" id="PS51034">
    <property type="entry name" value="ZP_2"/>
    <property type="match status" value="1"/>
</dbReference>
<evidence type="ECO:0000256" key="5">
    <source>
        <dbReference type="ARBA" id="ARBA00022530"/>
    </source>
</evidence>
<evidence type="ECO:0000256" key="2">
    <source>
        <dbReference type="ARBA" id="ARBA00010863"/>
    </source>
</evidence>
<evidence type="ECO:0000256" key="8">
    <source>
        <dbReference type="ARBA" id="ARBA00022989"/>
    </source>
</evidence>
<dbReference type="SMART" id="SM00018">
    <property type="entry name" value="PD"/>
    <property type="match status" value="1"/>
</dbReference>
<keyword evidence="4" id="KW-0964">Secreted</keyword>
<dbReference type="InterPro" id="IPR048290">
    <property type="entry name" value="ZP_chr"/>
</dbReference>
<comment type="subcellular location">
    <subcellularLocation>
        <location evidence="1">Cell membrane</location>
        <topology evidence="1">Single-pass type I membrane protein</topology>
    </subcellularLocation>
    <subcellularLocation>
        <location evidence="14">Zona pellucida</location>
    </subcellularLocation>
</comment>
<dbReference type="PRINTS" id="PR00023">
    <property type="entry name" value="ZPELLUCIDA"/>
</dbReference>
<dbReference type="GO" id="GO:0005886">
    <property type="term" value="C:plasma membrane"/>
    <property type="evidence" value="ECO:0007669"/>
    <property type="project" value="UniProtKB-SubCell"/>
</dbReference>
<organism evidence="23 24">
    <name type="scientific">Paramormyrops kingsleyae</name>
    <dbReference type="NCBI Taxonomy" id="1676925"/>
    <lineage>
        <taxon>Eukaryota</taxon>
        <taxon>Metazoa</taxon>
        <taxon>Chordata</taxon>
        <taxon>Craniata</taxon>
        <taxon>Vertebrata</taxon>
        <taxon>Euteleostomi</taxon>
        <taxon>Actinopterygii</taxon>
        <taxon>Neopterygii</taxon>
        <taxon>Teleostei</taxon>
        <taxon>Osteoglossocephala</taxon>
        <taxon>Osteoglossomorpha</taxon>
        <taxon>Osteoglossiformes</taxon>
        <taxon>Mormyridae</taxon>
        <taxon>Paramormyrops</taxon>
    </lineage>
</organism>
<dbReference type="InterPro" id="IPR017957">
    <property type="entry name" value="P_trefoil_CS"/>
</dbReference>
<dbReference type="Pfam" id="PF23344">
    <property type="entry name" value="ZP-N"/>
    <property type="match status" value="1"/>
</dbReference>